<evidence type="ECO:0000313" key="2">
    <source>
        <dbReference type="Proteomes" id="UP000028981"/>
    </source>
</evidence>
<accession>A0A087M177</accession>
<comment type="caution">
    <text evidence="1">The sequence shown here is derived from an EMBL/GenBank/DDBJ whole genome shotgun (WGS) entry which is preliminary data.</text>
</comment>
<dbReference type="Proteomes" id="UP000028981">
    <property type="component" value="Unassembled WGS sequence"/>
</dbReference>
<keyword evidence="2" id="KW-1185">Reference proteome</keyword>
<dbReference type="RefSeq" id="WP_035083877.1">
    <property type="nucleotide sequence ID" value="NZ_JQGC01000012.1"/>
</dbReference>
<reference evidence="1 2" key="1">
    <citation type="submission" date="2014-08" db="EMBL/GenBank/DDBJ databases">
        <authorList>
            <person name="Hassan Y.I."/>
            <person name="Lepp D."/>
            <person name="Zhou T."/>
        </authorList>
    </citation>
    <scope>NUCLEOTIDE SEQUENCE [LARGE SCALE GENOMIC DNA]</scope>
    <source>
        <strain evidence="1 2">IFO13584</strain>
    </source>
</reference>
<evidence type="ECO:0000313" key="1">
    <source>
        <dbReference type="EMBL" id="KFL30630.1"/>
    </source>
</evidence>
<sequence>MLDVDVTRPPTSFAGFQAAPTQCRRRTLRHAVETLVLVHPSIKRLADDDALDELADDLMIGPDDFTTVKVDYSGRVIHLACVCNSAWRGDRKGGFLELKALAALAGHTVVLVPEAFIRREPRLSNSLMIAGAAGAEIGLTDRMKILALLLDNGGSAPLLDLAAMVRGDEPVAAIMALVIEGGLYVDLNKRILPSTEVHLVQPL</sequence>
<dbReference type="EMBL" id="JQGC01000012">
    <property type="protein sequence ID" value="KFL30630.1"/>
    <property type="molecule type" value="Genomic_DNA"/>
</dbReference>
<proteinExistence type="predicted"/>
<organism evidence="1 2">
    <name type="scientific">Devosia riboflavina</name>
    <dbReference type="NCBI Taxonomy" id="46914"/>
    <lineage>
        <taxon>Bacteria</taxon>
        <taxon>Pseudomonadati</taxon>
        <taxon>Pseudomonadota</taxon>
        <taxon>Alphaproteobacteria</taxon>
        <taxon>Hyphomicrobiales</taxon>
        <taxon>Devosiaceae</taxon>
        <taxon>Devosia</taxon>
    </lineage>
</organism>
<dbReference type="AlphaFoldDB" id="A0A087M177"/>
<dbReference type="STRING" id="46914.JP75_14235"/>
<gene>
    <name evidence="1" type="ORF">JP75_14235</name>
</gene>
<protein>
    <submittedName>
        <fullName evidence="1">Uncharacterized protein</fullName>
    </submittedName>
</protein>
<name>A0A087M177_9HYPH</name>
<dbReference type="OrthoDB" id="8016868at2"/>